<dbReference type="SUPFAM" id="SSF55729">
    <property type="entry name" value="Acyl-CoA N-acyltransferases (Nat)"/>
    <property type="match status" value="1"/>
</dbReference>
<sequence>MPGAAFLANDRVTLRTVERDDCAFLTEHKNDERIRRPLAWPYPANETQMEEFFENVLSDDDGVSLLICIDDDDPVGLVSVSVEDERTRWGDLGVWVVPEQWGEGYATAAAELVVDYAFAERNLHRLLARVLATNEASRRIWEKLGFTHEGTLREEEFDDGEYVDMHYYGLLEDEWLDGDGV</sequence>
<keyword evidence="6" id="KW-1185">Reference proteome</keyword>
<evidence type="ECO:0000313" key="5">
    <source>
        <dbReference type="EMBL" id="MFD1646933.1"/>
    </source>
</evidence>
<dbReference type="InterPro" id="IPR016181">
    <property type="entry name" value="Acyl_CoA_acyltransferase"/>
</dbReference>
<feature type="domain" description="N-acetyltransferase" evidence="4">
    <location>
        <begin position="12"/>
        <end position="174"/>
    </location>
</feature>
<evidence type="ECO:0000256" key="3">
    <source>
        <dbReference type="ARBA" id="ARBA00038502"/>
    </source>
</evidence>
<reference evidence="5 6" key="1">
    <citation type="journal article" date="2019" name="Int. J. Syst. Evol. Microbiol.">
        <title>The Global Catalogue of Microorganisms (GCM) 10K type strain sequencing project: providing services to taxonomists for standard genome sequencing and annotation.</title>
        <authorList>
            <consortium name="The Broad Institute Genomics Platform"/>
            <consortium name="The Broad Institute Genome Sequencing Center for Infectious Disease"/>
            <person name="Wu L."/>
            <person name="Ma J."/>
        </authorList>
    </citation>
    <scope>NUCLEOTIDE SEQUENCE [LARGE SCALE GENOMIC DNA]</scope>
    <source>
        <strain evidence="5 6">CGMCC 1.10390</strain>
    </source>
</reference>
<dbReference type="Pfam" id="PF13302">
    <property type="entry name" value="Acetyltransf_3"/>
    <property type="match status" value="1"/>
</dbReference>
<comment type="similarity">
    <text evidence="3">Belongs to the acetyltransferase family. RimJ subfamily.</text>
</comment>
<dbReference type="Gene3D" id="3.40.630.30">
    <property type="match status" value="1"/>
</dbReference>
<dbReference type="Proteomes" id="UP001597034">
    <property type="component" value="Unassembled WGS sequence"/>
</dbReference>
<proteinExistence type="inferred from homology"/>
<evidence type="ECO:0000256" key="1">
    <source>
        <dbReference type="ARBA" id="ARBA00022679"/>
    </source>
</evidence>
<evidence type="ECO:0000256" key="2">
    <source>
        <dbReference type="ARBA" id="ARBA00023315"/>
    </source>
</evidence>
<accession>A0ABD6DLG8</accession>
<dbReference type="GO" id="GO:0016746">
    <property type="term" value="F:acyltransferase activity"/>
    <property type="evidence" value="ECO:0007669"/>
    <property type="project" value="UniProtKB-KW"/>
</dbReference>
<keyword evidence="1 5" id="KW-0808">Transferase</keyword>
<organism evidence="5 6">
    <name type="scientific">Haloarchaeobius litoreus</name>
    <dbReference type="NCBI Taxonomy" id="755306"/>
    <lineage>
        <taxon>Archaea</taxon>
        <taxon>Methanobacteriati</taxon>
        <taxon>Methanobacteriota</taxon>
        <taxon>Stenosarchaea group</taxon>
        <taxon>Halobacteria</taxon>
        <taxon>Halobacteriales</taxon>
        <taxon>Halorubellaceae</taxon>
        <taxon>Haloarchaeobius</taxon>
    </lineage>
</organism>
<dbReference type="PANTHER" id="PTHR43792:SF8">
    <property type="entry name" value="[RIBOSOMAL PROTEIN US5]-ALANINE N-ACETYLTRANSFERASE"/>
    <property type="match status" value="1"/>
</dbReference>
<dbReference type="AlphaFoldDB" id="A0ABD6DLG8"/>
<dbReference type="RefSeq" id="WP_256400995.1">
    <property type="nucleotide sequence ID" value="NZ_JANHJR010000003.1"/>
</dbReference>
<keyword evidence="2 5" id="KW-0012">Acyltransferase</keyword>
<dbReference type="PANTHER" id="PTHR43792">
    <property type="entry name" value="GNAT FAMILY, PUTATIVE (AFU_ORTHOLOGUE AFUA_3G00765)-RELATED-RELATED"/>
    <property type="match status" value="1"/>
</dbReference>
<name>A0ABD6DLG8_9EURY</name>
<comment type="caution">
    <text evidence="5">The sequence shown here is derived from an EMBL/GenBank/DDBJ whole genome shotgun (WGS) entry which is preliminary data.</text>
</comment>
<dbReference type="CDD" id="cd04301">
    <property type="entry name" value="NAT_SF"/>
    <property type="match status" value="1"/>
</dbReference>
<dbReference type="EMBL" id="JBHUDO010000003">
    <property type="protein sequence ID" value="MFD1646933.1"/>
    <property type="molecule type" value="Genomic_DNA"/>
</dbReference>
<evidence type="ECO:0000259" key="4">
    <source>
        <dbReference type="PROSITE" id="PS51186"/>
    </source>
</evidence>
<dbReference type="PROSITE" id="PS51186">
    <property type="entry name" value="GNAT"/>
    <property type="match status" value="1"/>
</dbReference>
<protein>
    <submittedName>
        <fullName evidence="5">GNAT family N-acetyltransferase</fullName>
        <ecNumber evidence="5">2.3.-.-</ecNumber>
    </submittedName>
</protein>
<dbReference type="InterPro" id="IPR051531">
    <property type="entry name" value="N-acetyltransferase"/>
</dbReference>
<gene>
    <name evidence="5" type="ORF">ACFSBL_14680</name>
</gene>
<dbReference type="InterPro" id="IPR000182">
    <property type="entry name" value="GNAT_dom"/>
</dbReference>
<dbReference type="EC" id="2.3.-.-" evidence="5"/>
<evidence type="ECO:0000313" key="6">
    <source>
        <dbReference type="Proteomes" id="UP001597034"/>
    </source>
</evidence>